<feature type="transmembrane region" description="Helical" evidence="1">
    <location>
        <begin position="172"/>
        <end position="192"/>
    </location>
</feature>
<sequence>MKARFLFPSIFRILGILMAIPGFILGYLVVFKEYKIPDFVLHLRDHASLDRAEYENFTNELALALVVVGLVFIAFSKVKREDELTARIRLNALYWAILTNYIIYAIWFLMSGSAELFHWEMMSSALSGPLHFSLNNFFLPLSIFIGRFYFLLNKSKNEYVEAPVHFLPNRPYGLIGKALTLILLLPAIYALFDFFGANWLDAVYYFLPLAMLLWIYSKERVEDEYINSIKLSSMQIAIYVNYVVLLLANFFCYGILFLLVQQLNLITIPLIFLIRFQYLLYKLRSQDSRGGATLSCL</sequence>
<evidence type="ECO:0000256" key="1">
    <source>
        <dbReference type="SAM" id="Phobius"/>
    </source>
</evidence>
<keyword evidence="1" id="KW-0472">Membrane</keyword>
<dbReference type="AlphaFoldDB" id="A0A929L539"/>
<accession>A0A929L539</accession>
<comment type="caution">
    <text evidence="2">The sequence shown here is derived from an EMBL/GenBank/DDBJ whole genome shotgun (WGS) entry which is preliminary data.</text>
</comment>
<dbReference type="RefSeq" id="WP_194112624.1">
    <property type="nucleotide sequence ID" value="NZ_JADFFL010000006.1"/>
</dbReference>
<keyword evidence="1" id="KW-1133">Transmembrane helix</keyword>
<name>A0A929L539_9SPHI</name>
<feature type="transmembrane region" description="Helical" evidence="1">
    <location>
        <begin position="263"/>
        <end position="281"/>
    </location>
</feature>
<dbReference type="EMBL" id="JADFFL010000006">
    <property type="protein sequence ID" value="MBE9663391.1"/>
    <property type="molecule type" value="Genomic_DNA"/>
</dbReference>
<protein>
    <submittedName>
        <fullName evidence="2">Uncharacterized protein</fullName>
    </submittedName>
</protein>
<organism evidence="2 3">
    <name type="scientific">Mucilaginibacter myungsuensis</name>
    <dbReference type="NCBI Taxonomy" id="649104"/>
    <lineage>
        <taxon>Bacteria</taxon>
        <taxon>Pseudomonadati</taxon>
        <taxon>Bacteroidota</taxon>
        <taxon>Sphingobacteriia</taxon>
        <taxon>Sphingobacteriales</taxon>
        <taxon>Sphingobacteriaceae</taxon>
        <taxon>Mucilaginibacter</taxon>
    </lineage>
</organism>
<keyword evidence="1" id="KW-0812">Transmembrane</keyword>
<proteinExistence type="predicted"/>
<evidence type="ECO:0000313" key="2">
    <source>
        <dbReference type="EMBL" id="MBE9663391.1"/>
    </source>
</evidence>
<gene>
    <name evidence="2" type="ORF">IRJ16_16000</name>
</gene>
<feature type="transmembrane region" description="Helical" evidence="1">
    <location>
        <begin position="90"/>
        <end position="110"/>
    </location>
</feature>
<feature type="transmembrane region" description="Helical" evidence="1">
    <location>
        <begin position="61"/>
        <end position="78"/>
    </location>
</feature>
<feature type="transmembrane region" description="Helical" evidence="1">
    <location>
        <begin position="12"/>
        <end position="31"/>
    </location>
</feature>
<dbReference type="Proteomes" id="UP000622475">
    <property type="component" value="Unassembled WGS sequence"/>
</dbReference>
<keyword evidence="3" id="KW-1185">Reference proteome</keyword>
<feature type="transmembrane region" description="Helical" evidence="1">
    <location>
        <begin position="130"/>
        <end position="152"/>
    </location>
</feature>
<feature type="transmembrane region" description="Helical" evidence="1">
    <location>
        <begin position="236"/>
        <end position="257"/>
    </location>
</feature>
<reference evidence="2" key="1">
    <citation type="submission" date="2020-10" db="EMBL/GenBank/DDBJ databases">
        <title>Mucilaginibacter mali sp. nov., isolated from rhizosphere soil of apple orchard.</title>
        <authorList>
            <person name="Lee J.-S."/>
            <person name="Kim H.S."/>
            <person name="Kim J.-S."/>
        </authorList>
    </citation>
    <scope>NUCLEOTIDE SEQUENCE</scope>
    <source>
        <strain evidence="2">KCTC 22746</strain>
    </source>
</reference>
<evidence type="ECO:0000313" key="3">
    <source>
        <dbReference type="Proteomes" id="UP000622475"/>
    </source>
</evidence>
<feature type="transmembrane region" description="Helical" evidence="1">
    <location>
        <begin position="198"/>
        <end position="216"/>
    </location>
</feature>